<dbReference type="AlphaFoldDB" id="A0A494THD9"/>
<keyword evidence="3" id="KW-1185">Reference proteome</keyword>
<proteinExistence type="predicted"/>
<dbReference type="SUPFAM" id="SSF46955">
    <property type="entry name" value="Putative DNA-binding domain"/>
    <property type="match status" value="1"/>
</dbReference>
<dbReference type="Proteomes" id="UP000276254">
    <property type="component" value="Plasmid unnamed1"/>
</dbReference>
<dbReference type="EMBL" id="CP032828">
    <property type="protein sequence ID" value="AYJ84838.1"/>
    <property type="molecule type" value="Genomic_DNA"/>
</dbReference>
<evidence type="ECO:0000313" key="2">
    <source>
        <dbReference type="EMBL" id="AYJ84838.1"/>
    </source>
</evidence>
<keyword evidence="2" id="KW-0614">Plasmid</keyword>
<protein>
    <submittedName>
        <fullName evidence="2">DNA-binding protein</fullName>
    </submittedName>
</protein>
<dbReference type="Pfam" id="PF12728">
    <property type="entry name" value="HTH_17"/>
    <property type="match status" value="1"/>
</dbReference>
<reference evidence="2 3" key="1">
    <citation type="submission" date="2018-09" db="EMBL/GenBank/DDBJ databases">
        <title>Sphingomonas peninsula sp. nov., isolated from fildes peninsula, Antarctic soil.</title>
        <authorList>
            <person name="Yingchao G."/>
        </authorList>
    </citation>
    <scope>NUCLEOTIDE SEQUENCE [LARGE SCALE GENOMIC DNA]</scope>
    <source>
        <strain evidence="2 3">YZ-8</strain>
        <plasmid evidence="2 3">unnamed1</plasmid>
    </source>
</reference>
<evidence type="ECO:0000259" key="1">
    <source>
        <dbReference type="Pfam" id="PF12728"/>
    </source>
</evidence>
<dbReference type="OrthoDB" id="9806994at2"/>
<dbReference type="GO" id="GO:0003677">
    <property type="term" value="F:DNA binding"/>
    <property type="evidence" value="ECO:0007669"/>
    <property type="project" value="UniProtKB-KW"/>
</dbReference>
<evidence type="ECO:0000313" key="3">
    <source>
        <dbReference type="Proteomes" id="UP000276254"/>
    </source>
</evidence>
<organism evidence="2 3">
    <name type="scientific">Sphingomonas paeninsulae</name>
    <dbReference type="NCBI Taxonomy" id="2319844"/>
    <lineage>
        <taxon>Bacteria</taxon>
        <taxon>Pseudomonadati</taxon>
        <taxon>Pseudomonadota</taxon>
        <taxon>Alphaproteobacteria</taxon>
        <taxon>Sphingomonadales</taxon>
        <taxon>Sphingomonadaceae</taxon>
        <taxon>Sphingomonas</taxon>
    </lineage>
</organism>
<dbReference type="KEGG" id="spha:D3Y57_01800"/>
<dbReference type="InterPro" id="IPR041657">
    <property type="entry name" value="HTH_17"/>
</dbReference>
<keyword evidence="2" id="KW-0238">DNA-binding</keyword>
<gene>
    <name evidence="2" type="ORF">D3Y57_01800</name>
</gene>
<dbReference type="RefSeq" id="WP_121150813.1">
    <property type="nucleotide sequence ID" value="NZ_CP032828.1"/>
</dbReference>
<geneLocation type="plasmid" evidence="2">
    <name>unnamed1</name>
</geneLocation>
<name>A0A494THD9_SPHPE</name>
<sequence length="76" mass="8742">METDDTAVRAQKARETCPFLTAKQTAYHLGIAYLTLKSMRERGRGPRCRLHGTTWRYHIDDIEAWSKAHMRGGQHG</sequence>
<dbReference type="InterPro" id="IPR009061">
    <property type="entry name" value="DNA-bd_dom_put_sf"/>
</dbReference>
<accession>A0A494THD9</accession>
<feature type="domain" description="Helix-turn-helix" evidence="1">
    <location>
        <begin position="19"/>
        <end position="65"/>
    </location>
</feature>